<keyword evidence="1" id="KW-0472">Membrane</keyword>
<sequence>MYRKLIFISWICLFGSKSLPQIGLTVLTASFEDRLQTFVLWILFFNLCLGALYTNWDESQGEGKNDSIFVNVPFVVLNASVLLLAIENGILRVKSVLKYVTFNPIQCSSFLRQGMITRTGTSNELSRFIEDSN</sequence>
<evidence type="ECO:0000313" key="3">
    <source>
        <dbReference type="Proteomes" id="UP000275408"/>
    </source>
</evidence>
<dbReference type="EMBL" id="RCHS01000953">
    <property type="protein sequence ID" value="RMX56014.1"/>
    <property type="molecule type" value="Genomic_DNA"/>
</dbReference>
<keyword evidence="1" id="KW-1133">Transmembrane helix</keyword>
<comment type="caution">
    <text evidence="2">The sequence shown here is derived from an EMBL/GenBank/DDBJ whole genome shotgun (WGS) entry which is preliminary data.</text>
</comment>
<evidence type="ECO:0000256" key="1">
    <source>
        <dbReference type="SAM" id="Phobius"/>
    </source>
</evidence>
<name>A0A3M6UR27_POCDA</name>
<gene>
    <name evidence="2" type="ORF">pdam_00019582</name>
</gene>
<dbReference type="AlphaFoldDB" id="A0A3M6UR27"/>
<keyword evidence="3" id="KW-1185">Reference proteome</keyword>
<feature type="transmembrane region" description="Helical" evidence="1">
    <location>
        <begin position="68"/>
        <end position="86"/>
    </location>
</feature>
<keyword evidence="1" id="KW-0812">Transmembrane</keyword>
<protein>
    <submittedName>
        <fullName evidence="2">Uncharacterized protein</fullName>
    </submittedName>
</protein>
<proteinExistence type="predicted"/>
<accession>A0A3M6UR27</accession>
<dbReference type="OrthoDB" id="10062419at2759"/>
<dbReference type="Proteomes" id="UP000275408">
    <property type="component" value="Unassembled WGS sequence"/>
</dbReference>
<organism evidence="2 3">
    <name type="scientific">Pocillopora damicornis</name>
    <name type="common">Cauliflower coral</name>
    <name type="synonym">Millepora damicornis</name>
    <dbReference type="NCBI Taxonomy" id="46731"/>
    <lineage>
        <taxon>Eukaryota</taxon>
        <taxon>Metazoa</taxon>
        <taxon>Cnidaria</taxon>
        <taxon>Anthozoa</taxon>
        <taxon>Hexacorallia</taxon>
        <taxon>Scleractinia</taxon>
        <taxon>Astrocoeniina</taxon>
        <taxon>Pocilloporidae</taxon>
        <taxon>Pocillopora</taxon>
    </lineage>
</organism>
<feature type="transmembrane region" description="Helical" evidence="1">
    <location>
        <begin position="36"/>
        <end position="56"/>
    </location>
</feature>
<reference evidence="2 3" key="1">
    <citation type="journal article" date="2018" name="Sci. Rep.">
        <title>Comparative analysis of the Pocillopora damicornis genome highlights role of immune system in coral evolution.</title>
        <authorList>
            <person name="Cunning R."/>
            <person name="Bay R.A."/>
            <person name="Gillette P."/>
            <person name="Baker A.C."/>
            <person name="Traylor-Knowles N."/>
        </authorList>
    </citation>
    <scope>NUCLEOTIDE SEQUENCE [LARGE SCALE GENOMIC DNA]</scope>
    <source>
        <strain evidence="2">RSMAS</strain>
        <tissue evidence="2">Whole animal</tissue>
    </source>
</reference>
<evidence type="ECO:0000313" key="2">
    <source>
        <dbReference type="EMBL" id="RMX56014.1"/>
    </source>
</evidence>